<accession>A0ACB9RG05</accession>
<organism evidence="1 2">
    <name type="scientific">Melastoma candidum</name>
    <dbReference type="NCBI Taxonomy" id="119954"/>
    <lineage>
        <taxon>Eukaryota</taxon>
        <taxon>Viridiplantae</taxon>
        <taxon>Streptophyta</taxon>
        <taxon>Embryophyta</taxon>
        <taxon>Tracheophyta</taxon>
        <taxon>Spermatophyta</taxon>
        <taxon>Magnoliopsida</taxon>
        <taxon>eudicotyledons</taxon>
        <taxon>Gunneridae</taxon>
        <taxon>Pentapetalae</taxon>
        <taxon>rosids</taxon>
        <taxon>malvids</taxon>
        <taxon>Myrtales</taxon>
        <taxon>Melastomataceae</taxon>
        <taxon>Melastomatoideae</taxon>
        <taxon>Melastomateae</taxon>
        <taxon>Melastoma</taxon>
    </lineage>
</organism>
<proteinExistence type="predicted"/>
<protein>
    <submittedName>
        <fullName evidence="1">Uncharacterized protein</fullName>
    </submittedName>
</protein>
<reference evidence="2" key="1">
    <citation type="journal article" date="2023" name="Front. Plant Sci.">
        <title>Chromosomal-level genome assembly of Melastoma candidum provides insights into trichome evolution.</title>
        <authorList>
            <person name="Zhong Y."/>
            <person name="Wu W."/>
            <person name="Sun C."/>
            <person name="Zou P."/>
            <person name="Liu Y."/>
            <person name="Dai S."/>
            <person name="Zhou R."/>
        </authorList>
    </citation>
    <scope>NUCLEOTIDE SEQUENCE [LARGE SCALE GENOMIC DNA]</scope>
</reference>
<sequence length="236" mass="26763">MTRRRLPLEFVANDSARKAIFTKRKKGLFKKASELCTLCGINACFVIWSTFDLEPEVWPPSATIARGILTNYKEVPEVERAKRRTSLEDYIKGRVAKAQAQKMELMRDTREKELTLLMNRCLSMDIQVSSLPLQELNNLRYIIDNTLGKICKRIEMLEDTEEKGMAVEPTQLLQPQGESPLADQSQSVQLPITPDIALLLSDDEGSEAEEIINPFGGSDFNFADFYDGSWPDIFGH</sequence>
<dbReference type="EMBL" id="CM042883">
    <property type="protein sequence ID" value="KAI4378091.1"/>
    <property type="molecule type" value="Genomic_DNA"/>
</dbReference>
<gene>
    <name evidence="1" type="ORF">MLD38_015625</name>
</gene>
<evidence type="ECO:0000313" key="1">
    <source>
        <dbReference type="EMBL" id="KAI4378091.1"/>
    </source>
</evidence>
<keyword evidence="2" id="KW-1185">Reference proteome</keyword>
<comment type="caution">
    <text evidence="1">The sequence shown here is derived from an EMBL/GenBank/DDBJ whole genome shotgun (WGS) entry which is preliminary data.</text>
</comment>
<evidence type="ECO:0000313" key="2">
    <source>
        <dbReference type="Proteomes" id="UP001057402"/>
    </source>
</evidence>
<dbReference type="Proteomes" id="UP001057402">
    <property type="component" value="Chromosome 4"/>
</dbReference>
<name>A0ACB9RG05_9MYRT</name>